<feature type="compositionally biased region" description="Basic and acidic residues" evidence="2">
    <location>
        <begin position="13"/>
        <end position="22"/>
    </location>
</feature>
<dbReference type="PANTHER" id="PTHR21838">
    <property type="entry name" value="COILED-COIL DOMAIN-CONTAINING PROTEIN 137"/>
    <property type="match status" value="1"/>
</dbReference>
<dbReference type="HOGENOM" id="CLU_078333_0_0_1"/>
<feature type="compositionally biased region" description="Basic and acidic residues" evidence="2">
    <location>
        <begin position="60"/>
        <end position="79"/>
    </location>
</feature>
<organism evidence="3 4">
    <name type="scientific">Daphnia pulex</name>
    <name type="common">Water flea</name>
    <dbReference type="NCBI Taxonomy" id="6669"/>
    <lineage>
        <taxon>Eukaryota</taxon>
        <taxon>Metazoa</taxon>
        <taxon>Ecdysozoa</taxon>
        <taxon>Arthropoda</taxon>
        <taxon>Crustacea</taxon>
        <taxon>Branchiopoda</taxon>
        <taxon>Diplostraca</taxon>
        <taxon>Cladocera</taxon>
        <taxon>Anomopoda</taxon>
        <taxon>Daphniidae</taxon>
        <taxon>Daphnia</taxon>
    </lineage>
</organism>
<keyword evidence="1" id="KW-0175">Coiled coil</keyword>
<proteinExistence type="predicted"/>
<gene>
    <name evidence="3" type="ORF">DAPPUDRAFT_226008</name>
</gene>
<dbReference type="OMA" id="HHGVRDP"/>
<dbReference type="Proteomes" id="UP000000305">
    <property type="component" value="Unassembled WGS sequence"/>
</dbReference>
<dbReference type="GO" id="GO:0005634">
    <property type="term" value="C:nucleus"/>
    <property type="evidence" value="ECO:0000318"/>
    <property type="project" value="GO_Central"/>
</dbReference>
<evidence type="ECO:0000313" key="4">
    <source>
        <dbReference type="Proteomes" id="UP000000305"/>
    </source>
</evidence>
<dbReference type="FunCoup" id="E9GVF3">
    <property type="interactions" value="1240"/>
</dbReference>
<evidence type="ECO:0000313" key="3">
    <source>
        <dbReference type="EMBL" id="EFX76543.1"/>
    </source>
</evidence>
<evidence type="ECO:0008006" key="5">
    <source>
        <dbReference type="Google" id="ProtNLM"/>
    </source>
</evidence>
<feature type="coiled-coil region" evidence="1">
    <location>
        <begin position="163"/>
        <end position="190"/>
    </location>
</feature>
<name>E9GVF3_DAPPU</name>
<evidence type="ECO:0000256" key="1">
    <source>
        <dbReference type="SAM" id="Coils"/>
    </source>
</evidence>
<dbReference type="PhylomeDB" id="E9GVF3"/>
<protein>
    <recommendedName>
        <fullName evidence="5">Coiled-coil domain-containing protein 137</fullName>
    </recommendedName>
</protein>
<dbReference type="PANTHER" id="PTHR21838:SF2">
    <property type="entry name" value="COILED-COIL DOMAIN-CONTAINING PROTEIN 137"/>
    <property type="match status" value="1"/>
</dbReference>
<reference evidence="3 4" key="1">
    <citation type="journal article" date="2011" name="Science">
        <title>The ecoresponsive genome of Daphnia pulex.</title>
        <authorList>
            <person name="Colbourne J.K."/>
            <person name="Pfrender M.E."/>
            <person name="Gilbert D."/>
            <person name="Thomas W.K."/>
            <person name="Tucker A."/>
            <person name="Oakley T.H."/>
            <person name="Tokishita S."/>
            <person name="Aerts A."/>
            <person name="Arnold G.J."/>
            <person name="Basu M.K."/>
            <person name="Bauer D.J."/>
            <person name="Caceres C.E."/>
            <person name="Carmel L."/>
            <person name="Casola C."/>
            <person name="Choi J.H."/>
            <person name="Detter J.C."/>
            <person name="Dong Q."/>
            <person name="Dusheyko S."/>
            <person name="Eads B.D."/>
            <person name="Frohlich T."/>
            <person name="Geiler-Samerotte K.A."/>
            <person name="Gerlach D."/>
            <person name="Hatcher P."/>
            <person name="Jogdeo S."/>
            <person name="Krijgsveld J."/>
            <person name="Kriventseva E.V."/>
            <person name="Kultz D."/>
            <person name="Laforsch C."/>
            <person name="Lindquist E."/>
            <person name="Lopez J."/>
            <person name="Manak J.R."/>
            <person name="Muller J."/>
            <person name="Pangilinan J."/>
            <person name="Patwardhan R.P."/>
            <person name="Pitluck S."/>
            <person name="Pritham E.J."/>
            <person name="Rechtsteiner A."/>
            <person name="Rho M."/>
            <person name="Rogozin I.B."/>
            <person name="Sakarya O."/>
            <person name="Salamov A."/>
            <person name="Schaack S."/>
            <person name="Shapiro H."/>
            <person name="Shiga Y."/>
            <person name="Skalitzky C."/>
            <person name="Smith Z."/>
            <person name="Souvorov A."/>
            <person name="Sung W."/>
            <person name="Tang Z."/>
            <person name="Tsuchiya D."/>
            <person name="Tu H."/>
            <person name="Vos H."/>
            <person name="Wang M."/>
            <person name="Wolf Y.I."/>
            <person name="Yamagata H."/>
            <person name="Yamada T."/>
            <person name="Ye Y."/>
            <person name="Shaw J.R."/>
            <person name="Andrews J."/>
            <person name="Crease T.J."/>
            <person name="Tang H."/>
            <person name="Lucas S.M."/>
            <person name="Robertson H.M."/>
            <person name="Bork P."/>
            <person name="Koonin E.V."/>
            <person name="Zdobnov E.M."/>
            <person name="Grigoriev I.V."/>
            <person name="Lynch M."/>
            <person name="Boore J.L."/>
        </authorList>
    </citation>
    <scope>NUCLEOTIDE SEQUENCE [LARGE SCALE GENOMIC DNA]</scope>
</reference>
<dbReference type="InterPro" id="IPR026680">
    <property type="entry name" value="CCDC137"/>
</dbReference>
<evidence type="ECO:0000256" key="2">
    <source>
        <dbReference type="SAM" id="MobiDB-lite"/>
    </source>
</evidence>
<dbReference type="InParanoid" id="E9GVF3"/>
<dbReference type="OrthoDB" id="5876637at2759"/>
<keyword evidence="4" id="KW-1185">Reference proteome</keyword>
<dbReference type="AlphaFoldDB" id="E9GVF3"/>
<feature type="compositionally biased region" description="Basic residues" evidence="2">
    <location>
        <begin position="1"/>
        <end position="12"/>
    </location>
</feature>
<sequence>MGRKIPAKKHHGVKDPEKQAERRHAKIKLKINEAPTNIDDQEIPKKLKDLFQKKKFKKVKLMDDEPQPKAKGENSEVNKFKPQRPIKKIPKFERIEGETDREFLWRTELTTRSYLKKARFEDKYDVDVETNDKTGEVDIKKREKKLIDTSLKIEPTNKWQKKKLKKLEKLQSEREERKKLKKEKFKERKLYKKNKGKKQDDFSVLKQDKVEFGDVVEQPPTLTAKPRKSTAMLKPGTRNLLLKNLEGNDIKPSSNLSGKRKLLSGLDRLKLETERERVVEIYRKMQSLKNANNA</sequence>
<feature type="region of interest" description="Disordered" evidence="2">
    <location>
        <begin position="60"/>
        <end position="85"/>
    </location>
</feature>
<feature type="region of interest" description="Disordered" evidence="2">
    <location>
        <begin position="1"/>
        <end position="23"/>
    </location>
</feature>
<dbReference type="eggNOG" id="ENOG502S3EI">
    <property type="taxonomic scope" value="Eukaryota"/>
</dbReference>
<dbReference type="KEGG" id="dpx:DAPPUDRAFT_226008"/>
<dbReference type="EMBL" id="GL732568">
    <property type="protein sequence ID" value="EFX76543.1"/>
    <property type="molecule type" value="Genomic_DNA"/>
</dbReference>
<accession>E9GVF3</accession>